<name>A0ACC0H8V0_9ERIC</name>
<evidence type="ECO:0000313" key="1">
    <source>
        <dbReference type="EMBL" id="KAI8009298.1"/>
    </source>
</evidence>
<dbReference type="EMBL" id="CM045762">
    <property type="protein sequence ID" value="KAI8009298.1"/>
    <property type="molecule type" value="Genomic_DNA"/>
</dbReference>
<dbReference type="Proteomes" id="UP001060215">
    <property type="component" value="Chromosome 5"/>
</dbReference>
<organism evidence="1 2">
    <name type="scientific">Camellia lanceoleosa</name>
    <dbReference type="NCBI Taxonomy" id="1840588"/>
    <lineage>
        <taxon>Eukaryota</taxon>
        <taxon>Viridiplantae</taxon>
        <taxon>Streptophyta</taxon>
        <taxon>Embryophyta</taxon>
        <taxon>Tracheophyta</taxon>
        <taxon>Spermatophyta</taxon>
        <taxon>Magnoliopsida</taxon>
        <taxon>eudicotyledons</taxon>
        <taxon>Gunneridae</taxon>
        <taxon>Pentapetalae</taxon>
        <taxon>asterids</taxon>
        <taxon>Ericales</taxon>
        <taxon>Theaceae</taxon>
        <taxon>Camellia</taxon>
    </lineage>
</organism>
<gene>
    <name evidence="1" type="ORF">LOK49_LG06G02607</name>
</gene>
<sequence>MDKNVKNGSINKPLVSVESEKVELNGETEKDNETESLLPSRRGGLSKKSGKPRLKVQWNDKMGTSLQRYWNSNQVMIVTLMMKIQIRVPVP</sequence>
<proteinExistence type="predicted"/>
<accession>A0ACC0H8V0</accession>
<protein>
    <submittedName>
        <fullName evidence="1">Uncharacterized protein</fullName>
    </submittedName>
</protein>
<reference evidence="1 2" key="1">
    <citation type="journal article" date="2022" name="Plant J.">
        <title>Chromosome-level genome of Camellia lanceoleosa provides a valuable resource for understanding genome evolution and self-incompatibility.</title>
        <authorList>
            <person name="Gong W."/>
            <person name="Xiao S."/>
            <person name="Wang L."/>
            <person name="Liao Z."/>
            <person name="Chang Y."/>
            <person name="Mo W."/>
            <person name="Hu G."/>
            <person name="Li W."/>
            <person name="Zhao G."/>
            <person name="Zhu H."/>
            <person name="Hu X."/>
            <person name="Ji K."/>
            <person name="Xiang X."/>
            <person name="Song Q."/>
            <person name="Yuan D."/>
            <person name="Jin S."/>
            <person name="Zhang L."/>
        </authorList>
    </citation>
    <scope>NUCLEOTIDE SEQUENCE [LARGE SCALE GENOMIC DNA]</scope>
    <source>
        <strain evidence="1">SQ_2022a</strain>
    </source>
</reference>
<comment type="caution">
    <text evidence="1">The sequence shown here is derived from an EMBL/GenBank/DDBJ whole genome shotgun (WGS) entry which is preliminary data.</text>
</comment>
<evidence type="ECO:0000313" key="2">
    <source>
        <dbReference type="Proteomes" id="UP001060215"/>
    </source>
</evidence>
<keyword evidence="2" id="KW-1185">Reference proteome</keyword>